<keyword evidence="2" id="KW-1133">Transmembrane helix</keyword>
<evidence type="ECO:0000259" key="3">
    <source>
        <dbReference type="Pfam" id="PF02517"/>
    </source>
</evidence>
<evidence type="ECO:0000256" key="2">
    <source>
        <dbReference type="SAM" id="Phobius"/>
    </source>
</evidence>
<keyword evidence="4" id="KW-0378">Hydrolase</keyword>
<dbReference type="GO" id="GO:0004175">
    <property type="term" value="F:endopeptidase activity"/>
    <property type="evidence" value="ECO:0007669"/>
    <property type="project" value="UniProtKB-ARBA"/>
</dbReference>
<feature type="domain" description="CAAX prenyl protease 2/Lysostaphin resistance protein A-like" evidence="3">
    <location>
        <begin position="155"/>
        <end position="254"/>
    </location>
</feature>
<reference evidence="5" key="1">
    <citation type="submission" date="2019-09" db="EMBL/GenBank/DDBJ databases">
        <title>Mumia zhuanghuii sp. nov. isolated from the intestinal contents of plateau pika (Ochotona curzoniae) in the Qinghai-Tibet plateau of China.</title>
        <authorList>
            <person name="Tian Z."/>
        </authorList>
    </citation>
    <scope>NUCLEOTIDE SEQUENCE [LARGE SCALE GENOMIC DNA]</scope>
    <source>
        <strain evidence="5">JCM 30598</strain>
    </source>
</reference>
<keyword evidence="2" id="KW-0812">Transmembrane</keyword>
<organism evidence="4 5">
    <name type="scientific">Microbacterium rhizomatis</name>
    <dbReference type="NCBI Taxonomy" id="1631477"/>
    <lineage>
        <taxon>Bacteria</taxon>
        <taxon>Bacillati</taxon>
        <taxon>Actinomycetota</taxon>
        <taxon>Actinomycetes</taxon>
        <taxon>Micrococcales</taxon>
        <taxon>Microbacteriaceae</taxon>
        <taxon>Microbacterium</taxon>
    </lineage>
</organism>
<keyword evidence="4" id="KW-0482">Metalloprotease</keyword>
<evidence type="ECO:0000313" key="4">
    <source>
        <dbReference type="EMBL" id="KAA9107787.1"/>
    </source>
</evidence>
<gene>
    <name evidence="4" type="ORF">F6B43_10130</name>
</gene>
<keyword evidence="5" id="KW-1185">Reference proteome</keyword>
<sequence length="269" mass="28049">MSEYSSDAGETVDATPPAPSPGAVTESKKRVRTPRTDWRQGGRTVLAWRDWLLALALVSLGVGVMVGALLSAASPSAAGSVAALVIVWIGMLVPVVWAFTRSRPAGLLRFRAIDLLWGVGLAFVLRLAQGRLTVALGGSAALPSYPLVDGGLSPEWWFTEALGAIIISPVLEEFFFRAVLIVALFTILRRSMGRPVAGLVAVLVSTLAFVLVHVVDGGGAVDQLVATGILGLVCGALVVLTGRIWGAVLVHVLYGLSFVALALAGTFLG</sequence>
<dbReference type="GO" id="GO:0008237">
    <property type="term" value="F:metallopeptidase activity"/>
    <property type="evidence" value="ECO:0007669"/>
    <property type="project" value="UniProtKB-KW"/>
</dbReference>
<dbReference type="Pfam" id="PF02517">
    <property type="entry name" value="Rce1-like"/>
    <property type="match status" value="1"/>
</dbReference>
<evidence type="ECO:0000313" key="5">
    <source>
        <dbReference type="Proteomes" id="UP000325827"/>
    </source>
</evidence>
<feature type="transmembrane region" description="Helical" evidence="2">
    <location>
        <begin position="51"/>
        <end position="71"/>
    </location>
</feature>
<dbReference type="GO" id="GO:0006508">
    <property type="term" value="P:proteolysis"/>
    <property type="evidence" value="ECO:0007669"/>
    <property type="project" value="UniProtKB-KW"/>
</dbReference>
<proteinExistence type="predicted"/>
<dbReference type="GO" id="GO:0080120">
    <property type="term" value="P:CAAX-box protein maturation"/>
    <property type="evidence" value="ECO:0007669"/>
    <property type="project" value="UniProtKB-ARBA"/>
</dbReference>
<accession>A0A5J5J0D2</accession>
<feature type="transmembrane region" description="Helical" evidence="2">
    <location>
        <begin position="221"/>
        <end position="240"/>
    </location>
</feature>
<feature type="transmembrane region" description="Helical" evidence="2">
    <location>
        <begin position="112"/>
        <end position="129"/>
    </location>
</feature>
<dbReference type="AlphaFoldDB" id="A0A5J5J0D2"/>
<dbReference type="RefSeq" id="WP_150448822.1">
    <property type="nucleotide sequence ID" value="NZ_VYSA01000002.1"/>
</dbReference>
<evidence type="ECO:0000256" key="1">
    <source>
        <dbReference type="SAM" id="MobiDB-lite"/>
    </source>
</evidence>
<keyword evidence="2" id="KW-0472">Membrane</keyword>
<dbReference type="InterPro" id="IPR003675">
    <property type="entry name" value="Rce1/LyrA-like_dom"/>
</dbReference>
<dbReference type="EMBL" id="VYSA01000002">
    <property type="protein sequence ID" value="KAA9107787.1"/>
    <property type="molecule type" value="Genomic_DNA"/>
</dbReference>
<feature type="transmembrane region" description="Helical" evidence="2">
    <location>
        <begin position="247"/>
        <end position="268"/>
    </location>
</feature>
<dbReference type="Proteomes" id="UP000325827">
    <property type="component" value="Unassembled WGS sequence"/>
</dbReference>
<name>A0A5J5J0D2_9MICO</name>
<protein>
    <submittedName>
        <fullName evidence="4">CPBP family intramembrane metalloprotease</fullName>
    </submittedName>
</protein>
<feature type="transmembrane region" description="Helical" evidence="2">
    <location>
        <begin position="195"/>
        <end position="215"/>
    </location>
</feature>
<feature type="transmembrane region" description="Helical" evidence="2">
    <location>
        <begin position="77"/>
        <end position="100"/>
    </location>
</feature>
<comment type="caution">
    <text evidence="4">The sequence shown here is derived from an EMBL/GenBank/DDBJ whole genome shotgun (WGS) entry which is preliminary data.</text>
</comment>
<dbReference type="OrthoDB" id="254800at2"/>
<feature type="transmembrane region" description="Helical" evidence="2">
    <location>
        <begin position="161"/>
        <end position="188"/>
    </location>
</feature>
<keyword evidence="4" id="KW-0645">Protease</keyword>
<feature type="region of interest" description="Disordered" evidence="1">
    <location>
        <begin position="1"/>
        <end position="36"/>
    </location>
</feature>